<evidence type="ECO:0000313" key="10">
    <source>
        <dbReference type="EnsemblMetazoa" id="XP_014246085.1"/>
    </source>
</evidence>
<evidence type="ECO:0000256" key="7">
    <source>
        <dbReference type="RuleBase" id="RU000352"/>
    </source>
</evidence>
<dbReference type="Gene3D" id="1.10.287.600">
    <property type="entry name" value="Helix hairpin bin"/>
    <property type="match status" value="1"/>
</dbReference>
<dbReference type="GO" id="GO:0007017">
    <property type="term" value="P:microtubule-based process"/>
    <property type="evidence" value="ECO:0007669"/>
    <property type="project" value="InterPro"/>
</dbReference>
<dbReference type="EnsemblMetazoa" id="XM_014390599.2">
    <property type="protein sequence ID" value="XP_014246085.1"/>
    <property type="gene ID" value="LOC106664661"/>
</dbReference>
<dbReference type="GO" id="GO:0005525">
    <property type="term" value="F:GTP binding"/>
    <property type="evidence" value="ECO:0007669"/>
    <property type="project" value="UniProtKB-UniRule"/>
</dbReference>
<protein>
    <recommendedName>
        <fullName evidence="7">Tubulin alpha chain</fullName>
    </recommendedName>
</protein>
<dbReference type="GO" id="GO:0005200">
    <property type="term" value="F:structural constituent of cytoskeleton"/>
    <property type="evidence" value="ECO:0007669"/>
    <property type="project" value="InterPro"/>
</dbReference>
<dbReference type="SUPFAM" id="SSF52490">
    <property type="entry name" value="Tubulin nucleotide-binding domain-like"/>
    <property type="match status" value="1"/>
</dbReference>
<accession>A0A8I6TFB8</accession>
<comment type="similarity">
    <text evidence="1 7">Belongs to the tubulin family.</text>
</comment>
<dbReference type="Pfam" id="PF00091">
    <property type="entry name" value="Tubulin"/>
    <property type="match status" value="1"/>
</dbReference>
<dbReference type="PROSITE" id="PS00227">
    <property type="entry name" value="TUBULIN"/>
    <property type="match status" value="1"/>
</dbReference>
<keyword evidence="3 7" id="KW-0547">Nucleotide-binding</keyword>
<dbReference type="InterPro" id="IPR018316">
    <property type="entry name" value="Tubulin/FtsZ_2-layer-sand-dom"/>
</dbReference>
<dbReference type="RefSeq" id="XP_014246085.1">
    <property type="nucleotide sequence ID" value="XM_014390599.2"/>
</dbReference>
<dbReference type="Gene3D" id="3.30.1330.20">
    <property type="entry name" value="Tubulin/FtsZ, C-terminal domain"/>
    <property type="match status" value="1"/>
</dbReference>
<dbReference type="AlphaFoldDB" id="A0A8I6TFB8"/>
<dbReference type="InterPro" id="IPR017975">
    <property type="entry name" value="Tubulin_CS"/>
</dbReference>
<evidence type="ECO:0000259" key="9">
    <source>
        <dbReference type="SMART" id="SM00865"/>
    </source>
</evidence>
<feature type="domain" description="Tubulin/FtsZ GTPase" evidence="8">
    <location>
        <begin position="89"/>
        <end position="286"/>
    </location>
</feature>
<evidence type="ECO:0000256" key="2">
    <source>
        <dbReference type="ARBA" id="ARBA00022701"/>
    </source>
</evidence>
<comment type="catalytic activity">
    <reaction evidence="6">
        <text>GTP + H2O = GDP + phosphate + H(+)</text>
        <dbReference type="Rhea" id="RHEA:19669"/>
        <dbReference type="ChEBI" id="CHEBI:15377"/>
        <dbReference type="ChEBI" id="CHEBI:15378"/>
        <dbReference type="ChEBI" id="CHEBI:37565"/>
        <dbReference type="ChEBI" id="CHEBI:43474"/>
        <dbReference type="ChEBI" id="CHEBI:58189"/>
    </reaction>
    <physiologicalReaction direction="left-to-right" evidence="6">
        <dbReference type="Rhea" id="RHEA:19670"/>
    </physiologicalReaction>
</comment>
<dbReference type="PRINTS" id="PR01161">
    <property type="entry name" value="TUBULIN"/>
</dbReference>
<keyword evidence="2 7" id="KW-0493">Microtubule</keyword>
<dbReference type="GO" id="GO:0016787">
    <property type="term" value="F:hydrolase activity"/>
    <property type="evidence" value="ECO:0007669"/>
    <property type="project" value="UniProtKB-KW"/>
</dbReference>
<dbReference type="InterPro" id="IPR008280">
    <property type="entry name" value="Tub_FtsZ_C"/>
</dbReference>
<evidence type="ECO:0000256" key="3">
    <source>
        <dbReference type="ARBA" id="ARBA00022741"/>
    </source>
</evidence>
<sequence length="472" mass="52593">MREVISVHIGQAGVQIGNNCWELYCIEHGLDASGGLYDKMDGGYPMSSELGHYRSRGEMSMTSFGNAGFSSSHSSCDFPPKDDMTSDGFGSFFMESSDGSYTPRALMVDLEPTVIDEVRTGPYKKLYAPSYLVSGNEDAANNFARGYYTTGKSILERVKDPLIKMAESSDKLQGFMMYHSFGGGTGSGFHSLLSQELSNEFPKLSKIEIAVFPSPMMSTGIVEPYNSVLTTNSTLDSSQCVFLADNEALHGICNSKLDIPSPNYGHLNRILAQTVVSITASIRFKGSLNTDFSDFQNNLVPFPRIHFPMMSYAPLSSSSSYVNHAVTDITRECFADSNRLMKCQMENGMYISCCLLYRGDVAPKDINDAISKIKERKTIRFVDWSPTGFKIGINALSSNDKRLEMNSTKRSLCMIYNTTAIQEAWAKLNVKYRLLLSKKAFLHWYIAEGMCEQEFDLARENVLQLQSEYNNL</sequence>
<comment type="subunit">
    <text evidence="7">Dimer of alpha and beta chains. A typical microtubule is a hollow water-filled tube with an outer diameter of 25 nm and an inner diameter of 15 nM. Alpha-beta heterodimers associate head-to-tail to form protofilaments running lengthwise along the microtubule wall with the beta-tubulin subunit facing the microtubule plus end conferring a structural polarity. Microtubules usually have 13 protofilaments but different protofilament numbers can be found in some organisms and specialized cells.</text>
</comment>
<dbReference type="CDD" id="cd02186">
    <property type="entry name" value="alpha_tubulin"/>
    <property type="match status" value="1"/>
</dbReference>
<comment type="function">
    <text evidence="7">Tubulin is the major constituent of microtubules, a cylinder consisting of laterally associated linear protofilaments composed of alpha- and beta-tubulin heterodimers. Microtubules grow by the addition of GTP-tubulin dimers to the microtubule end, where a stabilizing cap forms. Below the cap, tubulin dimers are in GDP-bound state, owing to GTPase activity of alpha-tubulin.</text>
</comment>
<dbReference type="InterPro" id="IPR003008">
    <property type="entry name" value="Tubulin_FtsZ_GTPase"/>
</dbReference>
<dbReference type="InterPro" id="IPR036525">
    <property type="entry name" value="Tubulin/FtsZ_GTPase_sf"/>
</dbReference>
<dbReference type="SUPFAM" id="SSF55307">
    <property type="entry name" value="Tubulin C-terminal domain-like"/>
    <property type="match status" value="1"/>
</dbReference>
<evidence type="ECO:0000313" key="11">
    <source>
        <dbReference type="Proteomes" id="UP000494040"/>
    </source>
</evidence>
<keyword evidence="4" id="KW-0378">Hydrolase</keyword>
<evidence type="ECO:0000256" key="5">
    <source>
        <dbReference type="ARBA" id="ARBA00023134"/>
    </source>
</evidence>
<dbReference type="SMART" id="SM00864">
    <property type="entry name" value="Tubulin"/>
    <property type="match status" value="1"/>
</dbReference>
<dbReference type="InterPro" id="IPR037103">
    <property type="entry name" value="Tubulin/FtsZ-like_C"/>
</dbReference>
<evidence type="ECO:0000256" key="1">
    <source>
        <dbReference type="ARBA" id="ARBA00009636"/>
    </source>
</evidence>
<evidence type="ECO:0000256" key="6">
    <source>
        <dbReference type="ARBA" id="ARBA00049117"/>
    </source>
</evidence>
<dbReference type="SMART" id="SM00865">
    <property type="entry name" value="Tubulin_C"/>
    <property type="match status" value="1"/>
</dbReference>
<evidence type="ECO:0000256" key="4">
    <source>
        <dbReference type="ARBA" id="ARBA00022801"/>
    </source>
</evidence>
<keyword evidence="5 7" id="KW-0342">GTP-binding</keyword>
<feature type="domain" description="Tubulin/FtsZ 2-layer sandwich" evidence="9">
    <location>
        <begin position="288"/>
        <end position="430"/>
    </location>
</feature>
<evidence type="ECO:0000259" key="8">
    <source>
        <dbReference type="SMART" id="SM00864"/>
    </source>
</evidence>
<keyword evidence="11" id="KW-1185">Reference proteome</keyword>
<dbReference type="Pfam" id="PF03953">
    <property type="entry name" value="Tubulin_C"/>
    <property type="match status" value="1"/>
</dbReference>
<dbReference type="InterPro" id="IPR002452">
    <property type="entry name" value="Alpha_tubulin"/>
</dbReference>
<organism evidence="10 11">
    <name type="scientific">Cimex lectularius</name>
    <name type="common">Bed bug</name>
    <name type="synonym">Acanthia lectularia</name>
    <dbReference type="NCBI Taxonomy" id="79782"/>
    <lineage>
        <taxon>Eukaryota</taxon>
        <taxon>Metazoa</taxon>
        <taxon>Ecdysozoa</taxon>
        <taxon>Arthropoda</taxon>
        <taxon>Hexapoda</taxon>
        <taxon>Insecta</taxon>
        <taxon>Pterygota</taxon>
        <taxon>Neoptera</taxon>
        <taxon>Paraneoptera</taxon>
        <taxon>Hemiptera</taxon>
        <taxon>Heteroptera</taxon>
        <taxon>Panheteroptera</taxon>
        <taxon>Cimicomorpha</taxon>
        <taxon>Cimicidae</taxon>
        <taxon>Cimex</taxon>
    </lineage>
</organism>
<dbReference type="InterPro" id="IPR023123">
    <property type="entry name" value="Tubulin_C"/>
</dbReference>
<dbReference type="PRINTS" id="PR01162">
    <property type="entry name" value="ALPHATUBULIN"/>
</dbReference>
<dbReference type="GeneID" id="106664661"/>
<dbReference type="GO" id="GO:0005874">
    <property type="term" value="C:microtubule"/>
    <property type="evidence" value="ECO:0007669"/>
    <property type="project" value="UniProtKB-KW"/>
</dbReference>
<dbReference type="InterPro" id="IPR000217">
    <property type="entry name" value="Tubulin"/>
</dbReference>
<name>A0A8I6TFB8_CIMLE</name>
<dbReference type="OrthoDB" id="6616509at2759"/>
<proteinExistence type="inferred from homology"/>
<dbReference type="Proteomes" id="UP000494040">
    <property type="component" value="Unassembled WGS sequence"/>
</dbReference>
<dbReference type="PANTHER" id="PTHR11588">
    <property type="entry name" value="TUBULIN"/>
    <property type="match status" value="1"/>
</dbReference>
<reference evidence="10" key="1">
    <citation type="submission" date="2022-01" db="UniProtKB">
        <authorList>
            <consortium name="EnsemblMetazoa"/>
        </authorList>
    </citation>
    <scope>IDENTIFICATION</scope>
</reference>
<dbReference type="Gene3D" id="3.40.50.1440">
    <property type="entry name" value="Tubulin/FtsZ, GTPase domain"/>
    <property type="match status" value="1"/>
</dbReference>